<feature type="transmembrane region" description="Helical" evidence="1">
    <location>
        <begin position="137"/>
        <end position="157"/>
    </location>
</feature>
<proteinExistence type="predicted"/>
<protein>
    <submittedName>
        <fullName evidence="2">Uncharacterized protein</fullName>
    </submittedName>
</protein>
<evidence type="ECO:0000313" key="2">
    <source>
        <dbReference type="EMBL" id="CAJ0572895.1"/>
    </source>
</evidence>
<keyword evidence="1" id="KW-1133">Transmembrane helix</keyword>
<feature type="non-terminal residue" evidence="2">
    <location>
        <position position="158"/>
    </location>
</feature>
<dbReference type="EMBL" id="CATQJA010002608">
    <property type="protein sequence ID" value="CAJ0572895.1"/>
    <property type="molecule type" value="Genomic_DNA"/>
</dbReference>
<organism evidence="2 3">
    <name type="scientific">Mesorhabditis spiculigera</name>
    <dbReference type="NCBI Taxonomy" id="96644"/>
    <lineage>
        <taxon>Eukaryota</taxon>
        <taxon>Metazoa</taxon>
        <taxon>Ecdysozoa</taxon>
        <taxon>Nematoda</taxon>
        <taxon>Chromadorea</taxon>
        <taxon>Rhabditida</taxon>
        <taxon>Rhabditina</taxon>
        <taxon>Rhabditomorpha</taxon>
        <taxon>Rhabditoidea</taxon>
        <taxon>Rhabditidae</taxon>
        <taxon>Mesorhabditinae</taxon>
        <taxon>Mesorhabditis</taxon>
    </lineage>
</organism>
<keyword evidence="1" id="KW-0812">Transmembrane</keyword>
<gene>
    <name evidence="2" type="ORF">MSPICULIGERA_LOCUS11270</name>
</gene>
<sequence>MIEEKQMVSASLPSASTSEEVIPFPCFLVAVFFTTVSAIFWLIFVLLLQCRDIDVPDEEWYRAFDYHGELFDVKTTSGLNSSCVAPPFTQIYAISMGAIPLFLWLIASFSKEELDLFDDAISKMFNGFCCAIADHPIRTLVSIPLFFLLLGLNLYALY</sequence>
<evidence type="ECO:0000313" key="3">
    <source>
        <dbReference type="Proteomes" id="UP001177023"/>
    </source>
</evidence>
<dbReference type="AlphaFoldDB" id="A0AA36CQ11"/>
<feature type="transmembrane region" description="Helical" evidence="1">
    <location>
        <begin position="22"/>
        <end position="48"/>
    </location>
</feature>
<dbReference type="Proteomes" id="UP001177023">
    <property type="component" value="Unassembled WGS sequence"/>
</dbReference>
<accession>A0AA36CQ11</accession>
<name>A0AA36CQ11_9BILA</name>
<comment type="caution">
    <text evidence="2">The sequence shown here is derived from an EMBL/GenBank/DDBJ whole genome shotgun (WGS) entry which is preliminary data.</text>
</comment>
<keyword evidence="1" id="KW-0472">Membrane</keyword>
<evidence type="ECO:0000256" key="1">
    <source>
        <dbReference type="SAM" id="Phobius"/>
    </source>
</evidence>
<feature type="transmembrane region" description="Helical" evidence="1">
    <location>
        <begin position="91"/>
        <end position="109"/>
    </location>
</feature>
<reference evidence="2" key="1">
    <citation type="submission" date="2023-06" db="EMBL/GenBank/DDBJ databases">
        <authorList>
            <person name="Delattre M."/>
        </authorList>
    </citation>
    <scope>NUCLEOTIDE SEQUENCE</scope>
    <source>
        <strain evidence="2">AF72</strain>
    </source>
</reference>
<keyword evidence="3" id="KW-1185">Reference proteome</keyword>